<feature type="transmembrane region" description="Helical" evidence="1">
    <location>
        <begin position="12"/>
        <end position="35"/>
    </location>
</feature>
<evidence type="ECO:0000256" key="1">
    <source>
        <dbReference type="SAM" id="Phobius"/>
    </source>
</evidence>
<keyword evidence="1" id="KW-1133">Transmembrane helix</keyword>
<dbReference type="InterPro" id="IPR007349">
    <property type="entry name" value="DUF418"/>
</dbReference>
<feature type="domain" description="DUF418" evidence="2">
    <location>
        <begin position="233"/>
        <end position="394"/>
    </location>
</feature>
<dbReference type="RefSeq" id="WP_221870968.1">
    <property type="nucleotide sequence ID" value="NZ_JACWFH010000006.1"/>
</dbReference>
<comment type="caution">
    <text evidence="3">The sequence shown here is derived from an EMBL/GenBank/DDBJ whole genome shotgun (WGS) entry which is preliminary data.</text>
</comment>
<proteinExistence type="predicted"/>
<gene>
    <name evidence="3" type="ORF">H0185_02700</name>
</gene>
<keyword evidence="4" id="KW-1185">Reference proteome</keyword>
<organism evidence="3 4">
    <name type="scientific">Mesobacillus maritimus</name>
    <dbReference type="NCBI Taxonomy" id="1643336"/>
    <lineage>
        <taxon>Bacteria</taxon>
        <taxon>Bacillati</taxon>
        <taxon>Bacillota</taxon>
        <taxon>Bacilli</taxon>
        <taxon>Bacillales</taxon>
        <taxon>Bacillaceae</taxon>
        <taxon>Mesobacillus</taxon>
    </lineage>
</organism>
<feature type="transmembrane region" description="Helical" evidence="1">
    <location>
        <begin position="97"/>
        <end position="116"/>
    </location>
</feature>
<protein>
    <submittedName>
        <fullName evidence="3">DUF418 domain-containing protein</fullName>
    </submittedName>
</protein>
<evidence type="ECO:0000313" key="3">
    <source>
        <dbReference type="EMBL" id="MBY0095728.1"/>
    </source>
</evidence>
<feature type="transmembrane region" description="Helical" evidence="1">
    <location>
        <begin position="354"/>
        <end position="375"/>
    </location>
</feature>
<feature type="transmembrane region" description="Helical" evidence="1">
    <location>
        <begin position="144"/>
        <end position="165"/>
    </location>
</feature>
<feature type="transmembrane region" description="Helical" evidence="1">
    <location>
        <begin position="209"/>
        <end position="231"/>
    </location>
</feature>
<feature type="transmembrane region" description="Helical" evidence="1">
    <location>
        <begin position="290"/>
        <end position="308"/>
    </location>
</feature>
<name>A0ABS7K0F1_9BACI</name>
<feature type="transmembrane region" description="Helical" evidence="1">
    <location>
        <begin position="122"/>
        <end position="137"/>
    </location>
</feature>
<dbReference type="PANTHER" id="PTHR30590">
    <property type="entry name" value="INNER MEMBRANE PROTEIN"/>
    <property type="match status" value="1"/>
</dbReference>
<keyword evidence="1" id="KW-0812">Transmembrane</keyword>
<keyword evidence="1" id="KW-0472">Membrane</keyword>
<dbReference type="PANTHER" id="PTHR30590:SF3">
    <property type="entry name" value="HYPOTHETICAL MEMBRANE SPANNING PROTEIN"/>
    <property type="match status" value="1"/>
</dbReference>
<accession>A0ABS7K0F1</accession>
<evidence type="ECO:0000259" key="2">
    <source>
        <dbReference type="Pfam" id="PF04235"/>
    </source>
</evidence>
<dbReference type="InterPro" id="IPR052529">
    <property type="entry name" value="Bact_Transport_Assoc"/>
</dbReference>
<evidence type="ECO:0000313" key="4">
    <source>
        <dbReference type="Proteomes" id="UP000769780"/>
    </source>
</evidence>
<dbReference type="Pfam" id="PF04235">
    <property type="entry name" value="DUF418"/>
    <property type="match status" value="1"/>
</dbReference>
<dbReference type="EMBL" id="JACWFH010000006">
    <property type="protein sequence ID" value="MBY0095728.1"/>
    <property type="molecule type" value="Genomic_DNA"/>
</dbReference>
<sequence>MNNSPITGKNRILTIDIIRGFALFGIFLVNMPAFHSPVFMSSFYGQEVEYTGVDYWIDVFFSLFVEMKFFTIFSFLFGLGFFIFMSRAEEKGHGVKALYLRRILALFLFGAVHVVALWFGDILHTYAVAGVFLLFFYKRKIKTMLIWAVSLLVVLNLLFLLNVLIPSEILLEMEAANAQGFARDLAEYMGIYTQAGYVEWVSYRLGTEVGFVAANLIPASIPVFAMFLFGLAAGKAGLFHHVSNHLAFFKKFRWITFLISLPLVVILALLKLDILDLGVKQLYAIQLFKSLTGTSLCFLYISTLTLMLRKETWQKRLRPLGSAGQMALTNYLMQTIVSTIIFVGFGFYGETSLLTGTILCFIIFALQMGFSTFWLEYYRFGPFEWLWRSFTYLKFQPLKKANKVTIHQNHHTPM</sequence>
<feature type="transmembrane region" description="Helical" evidence="1">
    <location>
        <begin position="55"/>
        <end position="85"/>
    </location>
</feature>
<reference evidence="3 4" key="1">
    <citation type="submission" date="2020-07" db="EMBL/GenBank/DDBJ databases">
        <title>Fungal Genomes of the International Space Station.</title>
        <authorList>
            <person name="Seuylemezian A."/>
            <person name="Singh N.K."/>
            <person name="Wood J."/>
            <person name="Venkateswaran K."/>
        </authorList>
    </citation>
    <scope>NUCLEOTIDE SEQUENCE [LARGE SCALE GENOMIC DNA]</scope>
    <source>
        <strain evidence="3 4">PL-B2</strain>
    </source>
</reference>
<dbReference type="Proteomes" id="UP000769780">
    <property type="component" value="Unassembled WGS sequence"/>
</dbReference>
<feature type="transmembrane region" description="Helical" evidence="1">
    <location>
        <begin position="328"/>
        <end position="348"/>
    </location>
</feature>
<feature type="transmembrane region" description="Helical" evidence="1">
    <location>
        <begin position="252"/>
        <end position="270"/>
    </location>
</feature>